<dbReference type="SUPFAM" id="SSF103088">
    <property type="entry name" value="OmpA-like"/>
    <property type="match status" value="1"/>
</dbReference>
<dbReference type="InterPro" id="IPR050330">
    <property type="entry name" value="Bact_OuterMem_StrucFunc"/>
</dbReference>
<gene>
    <name evidence="3" type="ORF">SanaruYs_25970</name>
</gene>
<organism evidence="3 4">
    <name type="scientific">Chryseotalea sanaruensis</name>
    <dbReference type="NCBI Taxonomy" id="2482724"/>
    <lineage>
        <taxon>Bacteria</taxon>
        <taxon>Pseudomonadati</taxon>
        <taxon>Bacteroidota</taxon>
        <taxon>Cytophagia</taxon>
        <taxon>Cytophagales</taxon>
        <taxon>Chryseotaleaceae</taxon>
        <taxon>Chryseotalea</taxon>
    </lineage>
</organism>
<dbReference type="Gene3D" id="3.30.1330.60">
    <property type="entry name" value="OmpA-like domain"/>
    <property type="match status" value="1"/>
</dbReference>
<dbReference type="Proteomes" id="UP000288227">
    <property type="component" value="Unassembled WGS sequence"/>
</dbReference>
<name>A0A401UBW0_9BACT</name>
<proteinExistence type="predicted"/>
<dbReference type="PANTHER" id="PTHR30329:SF21">
    <property type="entry name" value="LIPOPROTEIN YIAD-RELATED"/>
    <property type="match status" value="1"/>
</dbReference>
<dbReference type="Pfam" id="PF00691">
    <property type="entry name" value="OmpA"/>
    <property type="match status" value="1"/>
</dbReference>
<evidence type="ECO:0000256" key="1">
    <source>
        <dbReference type="PROSITE-ProRule" id="PRU00473"/>
    </source>
</evidence>
<sequence length="325" mass="36369">MNEALRLRGETELQDAWVYHGVLGNNFMSSSGKDTNPVDQQPMNVVAVEETYKVSEPVIESVAESDVSRQPITTKNEITPIAIVETSNATGKAFVFEMTRFVDSVPVEGEVAMIDPDKVKKLGSYPANKAIRVVELKNNTGMVTFTAEVFGYRKAQKDFSYVNPESDTTGVKVDENGIIHVPFELIRLKQGDFAILYNVYFFRDAAVMRPESRFEINSLLEMLRENPKYIVRIHGHTNGNHAGKIIYKDKSSEDFFSLNGTKDGYGSAKELSKSRAEVIRDYLVAQGISPERALVKAWGGKKSIHDKHSAKAQENVRVEIEIVKD</sequence>
<dbReference type="PROSITE" id="PS51123">
    <property type="entry name" value="OMPA_2"/>
    <property type="match status" value="1"/>
</dbReference>
<reference evidence="3 4" key="1">
    <citation type="submission" date="2018-11" db="EMBL/GenBank/DDBJ databases">
        <title>Chryseotalea sanarue gen. nov., sp., nov., a member of the family Cytophagaceae, isolated from a brackish lake in Hamamatsu Japan.</title>
        <authorList>
            <person name="Maejima Y."/>
            <person name="Iino T."/>
            <person name="Muraguchi Y."/>
            <person name="Fukuda K."/>
            <person name="Ohkuma M."/>
            <person name="Moriuchi R."/>
            <person name="Dohra H."/>
            <person name="Kimbara K."/>
            <person name="Shintani M."/>
        </authorList>
    </citation>
    <scope>NUCLEOTIDE SEQUENCE [LARGE SCALE GENOMIC DNA]</scope>
    <source>
        <strain evidence="3 4">Ys</strain>
    </source>
</reference>
<dbReference type="AlphaFoldDB" id="A0A401UBW0"/>
<dbReference type="PANTHER" id="PTHR30329">
    <property type="entry name" value="STATOR ELEMENT OF FLAGELLAR MOTOR COMPLEX"/>
    <property type="match status" value="1"/>
</dbReference>
<feature type="domain" description="OmpA-like" evidence="2">
    <location>
        <begin position="188"/>
        <end position="325"/>
    </location>
</feature>
<keyword evidence="1" id="KW-0472">Membrane</keyword>
<protein>
    <recommendedName>
        <fullName evidence="2">OmpA-like domain-containing protein</fullName>
    </recommendedName>
</protein>
<accession>A0A401UBW0</accession>
<evidence type="ECO:0000313" key="3">
    <source>
        <dbReference type="EMBL" id="GCC52360.1"/>
    </source>
</evidence>
<comment type="caution">
    <text evidence="3">The sequence shown here is derived from an EMBL/GenBank/DDBJ whole genome shotgun (WGS) entry which is preliminary data.</text>
</comment>
<keyword evidence="4" id="KW-1185">Reference proteome</keyword>
<evidence type="ECO:0000313" key="4">
    <source>
        <dbReference type="Proteomes" id="UP000288227"/>
    </source>
</evidence>
<dbReference type="EMBL" id="BHXQ01000004">
    <property type="protein sequence ID" value="GCC52360.1"/>
    <property type="molecule type" value="Genomic_DNA"/>
</dbReference>
<dbReference type="InterPro" id="IPR006665">
    <property type="entry name" value="OmpA-like"/>
</dbReference>
<dbReference type="GO" id="GO:0016020">
    <property type="term" value="C:membrane"/>
    <property type="evidence" value="ECO:0007669"/>
    <property type="project" value="UniProtKB-UniRule"/>
</dbReference>
<dbReference type="CDD" id="cd07185">
    <property type="entry name" value="OmpA_C-like"/>
    <property type="match status" value="1"/>
</dbReference>
<dbReference type="InterPro" id="IPR036737">
    <property type="entry name" value="OmpA-like_sf"/>
</dbReference>
<evidence type="ECO:0000259" key="2">
    <source>
        <dbReference type="PROSITE" id="PS51123"/>
    </source>
</evidence>